<keyword evidence="4" id="KW-1185">Reference proteome</keyword>
<feature type="region of interest" description="Disordered" evidence="1">
    <location>
        <begin position="192"/>
        <end position="309"/>
    </location>
</feature>
<gene>
    <name evidence="3" type="ORF">ACFPRH_18745</name>
</gene>
<comment type="caution">
    <text evidence="3">The sequence shown here is derived from an EMBL/GenBank/DDBJ whole genome shotgun (WGS) entry which is preliminary data.</text>
</comment>
<protein>
    <submittedName>
        <fullName evidence="3">Uncharacterized protein</fullName>
    </submittedName>
</protein>
<evidence type="ECO:0000313" key="4">
    <source>
        <dbReference type="Proteomes" id="UP001596160"/>
    </source>
</evidence>
<evidence type="ECO:0000256" key="2">
    <source>
        <dbReference type="SAM" id="Phobius"/>
    </source>
</evidence>
<feature type="compositionally biased region" description="Low complexity" evidence="1">
    <location>
        <begin position="235"/>
        <end position="245"/>
    </location>
</feature>
<keyword evidence="2" id="KW-0472">Membrane</keyword>
<feature type="compositionally biased region" description="Low complexity" evidence="1">
    <location>
        <begin position="19"/>
        <end position="42"/>
    </location>
</feature>
<feature type="compositionally biased region" description="Basic and acidic residues" evidence="1">
    <location>
        <begin position="1"/>
        <end position="12"/>
    </location>
</feature>
<sequence>MTHSGQGDDRGGELPPETAGPWAPRGAGERPAPADGQQWGQRPPAPPQQWGPPGQSWQGEPPYPPAPQPSQPPQPPQAPDDWYGVRSQPLPPAEPFGQGPSDATQVIPPVGPGPSDATQLIPPVGGAPMDATQVIPPVGAGPLPGELPGELPGHLPPFGQGPSDATQVIPPVGVGPVDATQVIPPVGAEPVDATQVIPPVGPGALPPESPAESTAYLGAHRRRDAPPVPPPPTGAPYGIRPGAPGDRPPPAEFDNLFRTGDGGPQPVPQQQFPPPPPLGTPPPQTPQPRGAGDGSHRRAQRRAAPRRRMGAPVVAAVVVGCAVLGLGVGALMFGGDDGEKDPASAADPATASAPPSTAPSAAPSSEPPAEDPVKTQAKALDLLLADSNDSRSAVIRSVANIRQCKNLGQAAADLRAAAEQRRSLVTRLGGLDIGKLPEHEDLAESLTEAWQASASADDHYAAWADQTGRKKGCKNGKARNTSRAAEGNSASGEATEAKQEAAALWNPIATAHGLPRRGSHQL</sequence>
<feature type="region of interest" description="Disordered" evidence="1">
    <location>
        <begin position="1"/>
        <end position="173"/>
    </location>
</feature>
<feature type="transmembrane region" description="Helical" evidence="2">
    <location>
        <begin position="311"/>
        <end position="333"/>
    </location>
</feature>
<feature type="region of interest" description="Disordered" evidence="1">
    <location>
        <begin position="469"/>
        <end position="501"/>
    </location>
</feature>
<dbReference type="RefSeq" id="WP_344471874.1">
    <property type="nucleotide sequence ID" value="NZ_BAAASB010000001.1"/>
</dbReference>
<proteinExistence type="predicted"/>
<feature type="compositionally biased region" description="Low complexity" evidence="1">
    <location>
        <begin position="343"/>
        <end position="364"/>
    </location>
</feature>
<keyword evidence="2" id="KW-0812">Transmembrane</keyword>
<feature type="compositionally biased region" description="Basic residues" evidence="1">
    <location>
        <begin position="297"/>
        <end position="309"/>
    </location>
</feature>
<dbReference type="Proteomes" id="UP001596160">
    <property type="component" value="Unassembled WGS sequence"/>
</dbReference>
<reference evidence="4" key="1">
    <citation type="journal article" date="2019" name="Int. J. Syst. Evol. Microbiol.">
        <title>The Global Catalogue of Microorganisms (GCM) 10K type strain sequencing project: providing services to taxonomists for standard genome sequencing and annotation.</title>
        <authorList>
            <consortium name="The Broad Institute Genomics Platform"/>
            <consortium name="The Broad Institute Genome Sequencing Center for Infectious Disease"/>
            <person name="Wu L."/>
            <person name="Ma J."/>
        </authorList>
    </citation>
    <scope>NUCLEOTIDE SEQUENCE [LARGE SCALE GENOMIC DNA]</scope>
    <source>
        <strain evidence="4">PCU 266</strain>
    </source>
</reference>
<feature type="compositionally biased region" description="Pro residues" evidence="1">
    <location>
        <begin position="199"/>
        <end position="209"/>
    </location>
</feature>
<feature type="compositionally biased region" description="Low complexity" evidence="1">
    <location>
        <begin position="51"/>
        <end position="60"/>
    </location>
</feature>
<organism evidence="3 4">
    <name type="scientific">Streptomyces amakusaensis</name>
    <dbReference type="NCBI Taxonomy" id="67271"/>
    <lineage>
        <taxon>Bacteria</taxon>
        <taxon>Bacillati</taxon>
        <taxon>Actinomycetota</taxon>
        <taxon>Actinomycetes</taxon>
        <taxon>Kitasatosporales</taxon>
        <taxon>Streptomycetaceae</taxon>
        <taxon>Streptomyces</taxon>
    </lineage>
</organism>
<accession>A0ABW0AJ49</accession>
<feature type="compositionally biased region" description="Polar residues" evidence="1">
    <location>
        <begin position="478"/>
        <end position="492"/>
    </location>
</feature>
<evidence type="ECO:0000256" key="1">
    <source>
        <dbReference type="SAM" id="MobiDB-lite"/>
    </source>
</evidence>
<dbReference type="EMBL" id="JBHSKP010000011">
    <property type="protein sequence ID" value="MFC5153777.1"/>
    <property type="molecule type" value="Genomic_DNA"/>
</dbReference>
<feature type="compositionally biased region" description="Low complexity" evidence="1">
    <location>
        <begin position="136"/>
        <end position="158"/>
    </location>
</feature>
<keyword evidence="2" id="KW-1133">Transmembrane helix</keyword>
<name>A0ABW0AJ49_9ACTN</name>
<feature type="compositionally biased region" description="Pro residues" evidence="1">
    <location>
        <begin position="265"/>
        <end position="286"/>
    </location>
</feature>
<feature type="compositionally biased region" description="Pro residues" evidence="1">
    <location>
        <begin position="61"/>
        <end position="78"/>
    </location>
</feature>
<feature type="region of interest" description="Disordered" evidence="1">
    <location>
        <begin position="339"/>
        <end position="373"/>
    </location>
</feature>
<evidence type="ECO:0000313" key="3">
    <source>
        <dbReference type="EMBL" id="MFC5153777.1"/>
    </source>
</evidence>